<keyword evidence="7 8" id="KW-0472">Membrane</keyword>
<dbReference type="EMBL" id="CP019646">
    <property type="protein sequence ID" value="AQQ70181.1"/>
    <property type="molecule type" value="Genomic_DNA"/>
</dbReference>
<feature type="domain" description="ABC transmembrane type-1" evidence="9">
    <location>
        <begin position="64"/>
        <end position="271"/>
    </location>
</feature>
<feature type="transmembrane region" description="Helical" evidence="8">
    <location>
        <begin position="204"/>
        <end position="222"/>
    </location>
</feature>
<feature type="transmembrane region" description="Helical" evidence="8">
    <location>
        <begin position="253"/>
        <end position="275"/>
    </location>
</feature>
<evidence type="ECO:0000256" key="2">
    <source>
        <dbReference type="ARBA" id="ARBA00022448"/>
    </source>
</evidence>
<dbReference type="CDD" id="cd06261">
    <property type="entry name" value="TM_PBP2"/>
    <property type="match status" value="2"/>
</dbReference>
<dbReference type="InterPro" id="IPR000515">
    <property type="entry name" value="MetI-like"/>
</dbReference>
<keyword evidence="4" id="KW-0997">Cell inner membrane</keyword>
<protein>
    <submittedName>
        <fullName evidence="10">Molybdenum transport system permease protein ModB</fullName>
    </submittedName>
</protein>
<feature type="domain" description="ABC transmembrane type-1" evidence="9">
    <location>
        <begin position="357"/>
        <end position="555"/>
    </location>
</feature>
<proteinExistence type="inferred from homology"/>
<keyword evidence="6 8" id="KW-1133">Transmembrane helix</keyword>
<dbReference type="AlphaFoldDB" id="A0A1Q2MBX2"/>
<evidence type="ECO:0000256" key="5">
    <source>
        <dbReference type="ARBA" id="ARBA00022692"/>
    </source>
</evidence>
<dbReference type="SUPFAM" id="SSF161098">
    <property type="entry name" value="MetI-like"/>
    <property type="match status" value="2"/>
</dbReference>
<feature type="transmembrane region" description="Helical" evidence="8">
    <location>
        <begin position="301"/>
        <end position="327"/>
    </location>
</feature>
<sequence length="569" mass="62104">MLTGTKRTGKYIPTLLFILICAFFGAFFIYPMLLAVKEGLLHDGDLSLYWVISIVKNKILLQKFINSLLLAVITTFLIICLSLPLAMISANCSFKGRDIAANLLLLPMIMPPFVGALSVKRFFAQHGILNQILIKAGVIEFSQAYDWLGTGFAAVVLMQMLHLFPIMYLNLTSCLSNIDPMYYEAAKNFGASGWKQFWKITLPLLRPGIFAGSSIVFIWSFTDIGTPLIFDYNELASVKVFNELQQSNISGSAYGFVIVLLLVSVACYSLTKVVLGKPVASDTSKATVSAQSRRLSGIKTFLVWLLFGSVTLIAIMPHLGVIVTAFADRWVSTIAPESWTLNHMKFVLTQQQTRTSIINSLKYASCSTLLDIVIGTTAAWLIIRRKHFGSRALDSMLMMPLAVPGLILAAGFIAMTVMGSRFERIGPAYNPFIIIVIAYAVRRIPFVVRGVSAGLQQIPVTLEHAAMNLGASRFTAFKRITMPLISANIIAAGVLTFAFAMLEVSDSLVLAQQAAHYPITKQMYVSVAANPDAVNIASALGVVGMVLLGGSMFAASMLMGRKLGAIFRV</sequence>
<dbReference type="Gene3D" id="1.10.3720.10">
    <property type="entry name" value="MetI-like"/>
    <property type="match status" value="2"/>
</dbReference>
<feature type="transmembrane region" description="Helical" evidence="8">
    <location>
        <begin position="395"/>
        <end position="418"/>
    </location>
</feature>
<comment type="subcellular location">
    <subcellularLocation>
        <location evidence="1">Cell inner membrane</location>
        <topology evidence="1">Multi-pass membrane protein</topology>
    </subcellularLocation>
    <subcellularLocation>
        <location evidence="8">Cell membrane</location>
        <topology evidence="8">Multi-pass membrane protein</topology>
    </subcellularLocation>
</comment>
<feature type="transmembrane region" description="Helical" evidence="8">
    <location>
        <begin position="99"/>
        <end position="119"/>
    </location>
</feature>
<keyword evidence="3" id="KW-1003">Cell membrane</keyword>
<dbReference type="KEGG" id="pbas:SMSP2_00524"/>
<evidence type="ECO:0000313" key="10">
    <source>
        <dbReference type="EMBL" id="AQQ70181.1"/>
    </source>
</evidence>
<dbReference type="Pfam" id="PF00528">
    <property type="entry name" value="BPD_transp_1"/>
    <property type="match status" value="2"/>
</dbReference>
<dbReference type="RefSeq" id="WP_146682466.1">
    <property type="nucleotide sequence ID" value="NZ_CP019646.1"/>
</dbReference>
<feature type="transmembrane region" description="Helical" evidence="8">
    <location>
        <begin position="12"/>
        <end position="33"/>
    </location>
</feature>
<evidence type="ECO:0000313" key="11">
    <source>
        <dbReference type="Proteomes" id="UP000188181"/>
    </source>
</evidence>
<evidence type="ECO:0000259" key="9">
    <source>
        <dbReference type="PROSITE" id="PS50928"/>
    </source>
</evidence>
<dbReference type="STRING" id="1851148.SMSP2_00524"/>
<keyword evidence="11" id="KW-1185">Reference proteome</keyword>
<evidence type="ECO:0000256" key="1">
    <source>
        <dbReference type="ARBA" id="ARBA00004429"/>
    </source>
</evidence>
<evidence type="ECO:0000256" key="6">
    <source>
        <dbReference type="ARBA" id="ARBA00022989"/>
    </source>
</evidence>
<dbReference type="InterPro" id="IPR035906">
    <property type="entry name" value="MetI-like_sf"/>
</dbReference>
<dbReference type="PANTHER" id="PTHR43357:SF4">
    <property type="entry name" value="INNER MEMBRANE ABC TRANSPORTER PERMEASE PROTEIN YDCV"/>
    <property type="match status" value="1"/>
</dbReference>
<organism evidence="10 11">
    <name type="scientific">Limihaloglobus sulfuriphilus</name>
    <dbReference type="NCBI Taxonomy" id="1851148"/>
    <lineage>
        <taxon>Bacteria</taxon>
        <taxon>Pseudomonadati</taxon>
        <taxon>Planctomycetota</taxon>
        <taxon>Phycisphaerae</taxon>
        <taxon>Sedimentisphaerales</taxon>
        <taxon>Sedimentisphaeraceae</taxon>
        <taxon>Limihaloglobus</taxon>
    </lineage>
</organism>
<name>A0A1Q2MBX2_9BACT</name>
<gene>
    <name evidence="10" type="primary">modB</name>
    <name evidence="10" type="ORF">SMSP2_00524</name>
</gene>
<dbReference type="PANTHER" id="PTHR43357">
    <property type="entry name" value="INNER MEMBRANE ABC TRANSPORTER PERMEASE PROTEIN YDCV"/>
    <property type="match status" value="1"/>
</dbReference>
<feature type="transmembrane region" description="Helical" evidence="8">
    <location>
        <begin position="361"/>
        <end position="383"/>
    </location>
</feature>
<evidence type="ECO:0000256" key="4">
    <source>
        <dbReference type="ARBA" id="ARBA00022519"/>
    </source>
</evidence>
<feature type="transmembrane region" description="Helical" evidence="8">
    <location>
        <begin position="64"/>
        <end position="87"/>
    </location>
</feature>
<evidence type="ECO:0000256" key="7">
    <source>
        <dbReference type="ARBA" id="ARBA00023136"/>
    </source>
</evidence>
<feature type="transmembrane region" description="Helical" evidence="8">
    <location>
        <begin position="536"/>
        <end position="558"/>
    </location>
</feature>
<dbReference type="GO" id="GO:0055085">
    <property type="term" value="P:transmembrane transport"/>
    <property type="evidence" value="ECO:0007669"/>
    <property type="project" value="InterPro"/>
</dbReference>
<dbReference type="PROSITE" id="PS50928">
    <property type="entry name" value="ABC_TM1"/>
    <property type="match status" value="2"/>
</dbReference>
<feature type="transmembrane region" description="Helical" evidence="8">
    <location>
        <begin position="147"/>
        <end position="171"/>
    </location>
</feature>
<accession>A0A1Q2MBX2</accession>
<evidence type="ECO:0000256" key="8">
    <source>
        <dbReference type="RuleBase" id="RU363032"/>
    </source>
</evidence>
<keyword evidence="2 8" id="KW-0813">Transport</keyword>
<reference evidence="11" key="1">
    <citation type="submission" date="2017-02" db="EMBL/GenBank/DDBJ databases">
        <title>Comparative genomics and description of representatives of a novel lineage of planctomycetes thriving in anoxic sediments.</title>
        <authorList>
            <person name="Spring S."/>
            <person name="Bunk B."/>
            <person name="Sproer C."/>
        </authorList>
    </citation>
    <scope>NUCLEOTIDE SEQUENCE [LARGE SCALE GENOMIC DNA]</scope>
    <source>
        <strain evidence="11">SM-Chi-D1</strain>
    </source>
</reference>
<dbReference type="Proteomes" id="UP000188181">
    <property type="component" value="Chromosome"/>
</dbReference>
<keyword evidence="5 8" id="KW-0812">Transmembrane</keyword>
<feature type="transmembrane region" description="Helical" evidence="8">
    <location>
        <begin position="424"/>
        <end position="441"/>
    </location>
</feature>
<evidence type="ECO:0000256" key="3">
    <source>
        <dbReference type="ARBA" id="ARBA00022475"/>
    </source>
</evidence>
<feature type="transmembrane region" description="Helical" evidence="8">
    <location>
        <begin position="482"/>
        <end position="502"/>
    </location>
</feature>
<comment type="similarity">
    <text evidence="8">Belongs to the binding-protein-dependent transport system permease family.</text>
</comment>
<dbReference type="OrthoDB" id="9776648at2"/>
<dbReference type="GO" id="GO:0005886">
    <property type="term" value="C:plasma membrane"/>
    <property type="evidence" value="ECO:0007669"/>
    <property type="project" value="UniProtKB-SubCell"/>
</dbReference>